<feature type="compositionally biased region" description="Polar residues" evidence="1">
    <location>
        <begin position="105"/>
        <end position="114"/>
    </location>
</feature>
<reference evidence="2" key="1">
    <citation type="submission" date="2017-04" db="EMBL/GenBank/DDBJ databases">
        <title>Population genomics of picophytoplankton unveils novel chromosome hypervariability.</title>
        <authorList>
            <consortium name="DOE Joint Genome Institute"/>
            <person name="Blanc-Mathieu R."/>
            <person name="Krasovec M."/>
            <person name="Hebrard M."/>
            <person name="Yau S."/>
            <person name="Desgranges E."/>
            <person name="Martin J."/>
            <person name="Schackwitz W."/>
            <person name="Kuo A."/>
            <person name="Salin G."/>
            <person name="Donnadieu C."/>
            <person name="Desdevises Y."/>
            <person name="Sanchez-Ferandin S."/>
            <person name="Moreau H."/>
            <person name="Rivals E."/>
            <person name="Grigoriev I.V."/>
            <person name="Grimsley N."/>
            <person name="Eyre-Walker A."/>
            <person name="Piganeau G."/>
        </authorList>
    </citation>
    <scope>NUCLEOTIDE SEQUENCE [LARGE SCALE GENOMIC DNA]</scope>
    <source>
        <strain evidence="2">RCC 1115</strain>
    </source>
</reference>
<dbReference type="Proteomes" id="UP000195557">
    <property type="component" value="Unassembled WGS sequence"/>
</dbReference>
<evidence type="ECO:0000313" key="2">
    <source>
        <dbReference type="EMBL" id="OUS42094.1"/>
    </source>
</evidence>
<feature type="region of interest" description="Disordered" evidence="1">
    <location>
        <begin position="105"/>
        <end position="127"/>
    </location>
</feature>
<dbReference type="EMBL" id="KZ155839">
    <property type="protein sequence ID" value="OUS42094.1"/>
    <property type="molecule type" value="Genomic_DNA"/>
</dbReference>
<proteinExistence type="predicted"/>
<evidence type="ECO:0000256" key="1">
    <source>
        <dbReference type="SAM" id="MobiDB-lite"/>
    </source>
</evidence>
<protein>
    <submittedName>
        <fullName evidence="2">Uncharacterized protein</fullName>
    </submittedName>
</protein>
<dbReference type="AlphaFoldDB" id="A0A1Y5I1R3"/>
<sequence length="355" mass="39207">MAEVEAENEQPRALQPASSDQLLAEGVSLSTVVRSLKVLGEPHRAAVETYFLKRAHHLEAVRILESLAHEYGSSVARALRALCGADNRNDAVSLKTGAGIAELTDQTGPSNSVSVKHARPSRETNEAKRKQIETFIRQRTHALKIHHIRHADGVLDLVHTSAVAQLQRIICLLTHASRRRQDITAAYGVRRLDSPKTIVRESNALLEDGSNLRAEEERRAIILAGANMAKRGRAVPDDDISFKEKVTKVLQEEEDRATTSATNKAVRSALGGDAKYLRWSQVAHEPAVKMQSQEISQDEMVASEEITISKTAINIDKDGKKSVSLIDLFVALGEDSSICARTPSQQFRAQRRLYY</sequence>
<accession>A0A1Y5I1R3</accession>
<organism evidence="2">
    <name type="scientific">Ostreococcus tauri</name>
    <name type="common">Marine green alga</name>
    <dbReference type="NCBI Taxonomy" id="70448"/>
    <lineage>
        <taxon>Eukaryota</taxon>
        <taxon>Viridiplantae</taxon>
        <taxon>Chlorophyta</taxon>
        <taxon>Mamiellophyceae</taxon>
        <taxon>Mamiellales</taxon>
        <taxon>Bathycoccaceae</taxon>
        <taxon>Ostreococcus</taxon>
    </lineage>
</organism>
<gene>
    <name evidence="2" type="ORF">BE221DRAFT_196415</name>
</gene>
<name>A0A1Y5I1R3_OSTTA</name>